<feature type="domain" description="Autotransporter" evidence="1">
    <location>
        <begin position="1768"/>
        <end position="2060"/>
    </location>
</feature>
<dbReference type="InterPro" id="IPR012332">
    <property type="entry name" value="Autotransporter_pectin_lyase_C"/>
</dbReference>
<dbReference type="CDD" id="cd01344">
    <property type="entry name" value="PL2_Passenger_AT"/>
    <property type="match status" value="1"/>
</dbReference>
<evidence type="ECO:0000313" key="2">
    <source>
        <dbReference type="EMBL" id="MET3654729.1"/>
    </source>
</evidence>
<dbReference type="Gene3D" id="2.40.128.130">
    <property type="entry name" value="Autotransporter beta-domain"/>
    <property type="match status" value="1"/>
</dbReference>
<comment type="caution">
    <text evidence="2">The sequence shown here is derived from an EMBL/GenBank/DDBJ whole genome shotgun (WGS) entry which is preliminary data.</text>
</comment>
<dbReference type="Gene3D" id="2.160.20.20">
    <property type="match status" value="1"/>
</dbReference>
<accession>A0ABV2K0X9</accession>
<dbReference type="SUPFAM" id="SSF103515">
    <property type="entry name" value="Autotransporter"/>
    <property type="match status" value="1"/>
</dbReference>
<protein>
    <submittedName>
        <fullName evidence="2">Autotransporter family porin</fullName>
    </submittedName>
</protein>
<keyword evidence="3" id="KW-1185">Reference proteome</keyword>
<dbReference type="Pfam" id="PF03797">
    <property type="entry name" value="Autotransporter"/>
    <property type="match status" value="1"/>
</dbReference>
<name>A0ABV2K0X9_9GAMM</name>
<dbReference type="PROSITE" id="PS51208">
    <property type="entry name" value="AUTOTRANSPORTER"/>
    <property type="match status" value="1"/>
</dbReference>
<dbReference type="InterPro" id="IPR006315">
    <property type="entry name" value="OM_autotransptr_brl_dom"/>
</dbReference>
<dbReference type="InterPro" id="IPR011050">
    <property type="entry name" value="Pectin_lyase_fold/virulence"/>
</dbReference>
<dbReference type="Pfam" id="PF18883">
    <property type="entry name" value="AC_1"/>
    <property type="match status" value="1"/>
</dbReference>
<organism evidence="2 3">
    <name type="scientific">Dyella japonica</name>
    <dbReference type="NCBI Taxonomy" id="231455"/>
    <lineage>
        <taxon>Bacteria</taxon>
        <taxon>Pseudomonadati</taxon>
        <taxon>Pseudomonadota</taxon>
        <taxon>Gammaproteobacteria</taxon>
        <taxon>Lysobacterales</taxon>
        <taxon>Rhodanobacteraceae</taxon>
        <taxon>Dyella</taxon>
    </lineage>
</organism>
<dbReference type="InterPro" id="IPR036709">
    <property type="entry name" value="Autotransporte_beta_dom_sf"/>
</dbReference>
<dbReference type="NCBIfam" id="TIGR01414">
    <property type="entry name" value="autotrans_barl"/>
    <property type="match status" value="1"/>
</dbReference>
<dbReference type="SMART" id="SM00869">
    <property type="entry name" value="Autotransporter"/>
    <property type="match status" value="1"/>
</dbReference>
<dbReference type="InterPro" id="IPR043990">
    <property type="entry name" value="AC_1"/>
</dbReference>
<reference evidence="2 3" key="1">
    <citation type="submission" date="2024-06" db="EMBL/GenBank/DDBJ databases">
        <title>Sorghum-associated microbial communities from plants grown in Nebraska, USA.</title>
        <authorList>
            <person name="Schachtman D."/>
        </authorList>
    </citation>
    <scope>NUCLEOTIDE SEQUENCE [LARGE SCALE GENOMIC DNA]</scope>
    <source>
        <strain evidence="2 3">1073</strain>
    </source>
</reference>
<evidence type="ECO:0000313" key="3">
    <source>
        <dbReference type="Proteomes" id="UP001549184"/>
    </source>
</evidence>
<sequence length="2060" mass="203591">MNTILSLVRNAEVQNRSLVPKAVERCTGDARSGKLAALAMAIATTMSLVDGAAAQTVFLPAFDPTQNDNLAGSTVVSNGATVTLQGSATQITPGITGAMTQSLPTLFANGLTTDPHANPTNPASLVINTGTKAQIVTVPDPITGGTRTVAVYANTNIIDTNATSIASPYAVSVNGPTNGRQYINTRIGEVDATGGALNVQIGSLAASTDSAANNINMGMAKQTSLFYADGTGTATSTIIWQGSNRVYMGQTQGAINAVGPGPVQSAPFAFYSYRGTFTSFDGSSHTVNSAADLQAYNSFLIAQLQTGALNPTQYDTEFARAYTSAATPITYTNGPPLPDETYQPVGVRAVIQADGANAQGIIAAGARLDVISVSNFNTTPITSGGMLATNGGTIINNGQLSSQRGGTADVQGGMVIQAGSHGINNGVLNAGFLSGLTGAVDPPVPNTLNANTGGFATGAGATFASNAGAVINVGGQGSMGIQLISSAAGTNAGTINVGVSAVDPTLSGANTRTDGVNLSTGAQFTNLAGGLIYLGRQPQYASGAVVPDIVNNVTPLSGMTVLNTGTATNAGTITIGTLTQGSSGILVSASNTGVINSGVINVNGAASAAPTENDGMSLLNSSNVTNSGTINVNGVNGIGIKLLATGITAVTSSGTINVAGGVGSTGLRNYGIWAEGASATATLSGGVNLSGAGAIGVHARSGGHVNITGAGTVHFLSGSNQIGYFIFGAGSTINNTGTAAQDVSTTNSVLFRIDSGGVFSGGTGGSVFTASGQGATAFDITGAPSTFSSGNMTLNLSGPNATGVLVEGGAVGTIAGTATINQTGIGSIAGIVDGQKFDLTGAPIGVPDPTTSLMSTATLSSALDNVTGYIARNQGKLTNSGNLTFTGAHTTGILVETGATGSNTAAISITNGGIGIDANGPAGGLATTLNNSGTITVNGGSTADRTRGVVAQGPLATANMQTGSTLNLTGVGAIGAEALGGGLVTVAGTATPVFGNTDQIAFHALGASSAVASSATALDASATRATLFRIEDGATLTTSTALTASGQGAAAVVSTGPGARATLDGSALNIAGAGARGLIVEGGATGSIAAGTAVTLPGANAVVGMADGQKHDLTGAAVGALDPATTLTNQAAMTLTGPGALAFISQNQATLVNQGAIAMTGAGAIGVRVLSGGVLNNQAAITVANGTGIDMEGVNSLVRNSATLTASDGVAALHVHDGGGGVLGGALVSNGTAHTVLVGSGATGLNATGATLTSLGAGNGIENAAEIAAITLANTTINVGSGAGIRTATSLDPASTVTVNASGAGTGFAFQTAAGAATTGNLDLGAGYIINGNAAGATGIMARTSGAVTTAASVHMNDAAAGAALVAGTASSSLNTGVLTSSSTVAPVVDLANGTGTSFTNQGTIIAPDVTRTAILGSAGSDAINLAGGAVTGVVQAVGGSNTAVWTGGSLNGSIEMGNGGSNSLRVAGVDLSGTYHLDGGTGAGDALTLEGITYRGGSFAADNLVKGVNLGPSWEIINLNKGTNFALADNLSLGGSTVNVDATSRLNAGAGVFPMIQSTQANAPANVNNAGIIDLTNGASGAIDRLTIVGNYVGQNGQLIIDTVLNTGSDMLVVDGRQGAARASGLTTLTVHYQGDGALIVDDGIQVVSTLNGATTAAGSFVLGNRVAVGAYEYLLKQGGDPAVGGNPNDQNWYLRNTVDLPVEPPIVPPTEPPPVVPPEVPEVDRPDYRVEVPLDMAVPALVNSLGLAMLGTYHDRNGEDFADAGLAEPAKAGWGRIFGSTGNVRYDYGGALGRFAAFVDHGPSYDADTVGFQSGVDLYRTQNDSGTRDIAGFYVAFGHTNSTVQAVLGGDAGTVSMDGYSLGAYWTRKGASGWYADAVVQGTRYGQIRARSDLGQTLNPSGWGFAGSIEGGYPVPLGLDWVIEPQAQLVYQRISLGNDADSFGRVMYDDSNALYGRVGARATRNWTMDDDHTLSTWARVNVWHGFDAKATTTFSALDGLDAVAMDTDLGGSWAQFGLGVSAKVARNTSVFISADYNQGIDGNNGHRFGGRAGVKVVW</sequence>
<gene>
    <name evidence="2" type="ORF">ABIC75_004477</name>
</gene>
<proteinExistence type="predicted"/>
<dbReference type="InterPro" id="IPR005546">
    <property type="entry name" value="Autotransporte_beta"/>
</dbReference>
<evidence type="ECO:0000259" key="1">
    <source>
        <dbReference type="PROSITE" id="PS51208"/>
    </source>
</evidence>
<dbReference type="EMBL" id="JBEPMU010000009">
    <property type="protein sequence ID" value="MET3654729.1"/>
    <property type="molecule type" value="Genomic_DNA"/>
</dbReference>
<dbReference type="Proteomes" id="UP001549184">
    <property type="component" value="Unassembled WGS sequence"/>
</dbReference>
<dbReference type="RefSeq" id="WP_354016071.1">
    <property type="nucleotide sequence ID" value="NZ_JBEPMU010000009.1"/>
</dbReference>
<dbReference type="SUPFAM" id="SSF51126">
    <property type="entry name" value="Pectin lyase-like"/>
    <property type="match status" value="1"/>
</dbReference>